<dbReference type="InterPro" id="IPR001279">
    <property type="entry name" value="Metallo-B-lactamas"/>
</dbReference>
<dbReference type="InterPro" id="IPR036866">
    <property type="entry name" value="RibonucZ/Hydroxyglut_hydro"/>
</dbReference>
<dbReference type="InterPro" id="IPR022712">
    <property type="entry name" value="Beta_Casp"/>
</dbReference>
<evidence type="ECO:0000259" key="6">
    <source>
        <dbReference type="SMART" id="SM01027"/>
    </source>
</evidence>
<dbReference type="EMBL" id="BOSE01000001">
    <property type="protein sequence ID" value="GIP15236.1"/>
    <property type="molecule type" value="Genomic_DNA"/>
</dbReference>
<dbReference type="GO" id="GO:0004521">
    <property type="term" value="F:RNA endonuclease activity"/>
    <property type="evidence" value="ECO:0007669"/>
    <property type="project" value="TreeGrafter"/>
</dbReference>
<comment type="function">
    <text evidence="3">Counteracts the endogenous Pycsar antiviral defense system. Phosphodiesterase that enables metal-dependent hydrolysis of host cyclic nucleotide Pycsar defense signals such as cCMP and cUMP.</text>
</comment>
<organism evidence="7 8">
    <name type="scientific">Paenibacillus montaniterrae</name>
    <dbReference type="NCBI Taxonomy" id="429341"/>
    <lineage>
        <taxon>Bacteria</taxon>
        <taxon>Bacillati</taxon>
        <taxon>Bacillota</taxon>
        <taxon>Bacilli</taxon>
        <taxon>Bacillales</taxon>
        <taxon>Paenibacillaceae</taxon>
        <taxon>Paenibacillus</taxon>
    </lineage>
</organism>
<dbReference type="Gene3D" id="3.40.50.10890">
    <property type="match status" value="1"/>
</dbReference>
<evidence type="ECO:0000313" key="7">
    <source>
        <dbReference type="EMBL" id="GIP15236.1"/>
    </source>
</evidence>
<evidence type="ECO:0000256" key="4">
    <source>
        <dbReference type="ARBA" id="ARBA00048505"/>
    </source>
</evidence>
<evidence type="ECO:0000256" key="1">
    <source>
        <dbReference type="ARBA" id="ARBA00022801"/>
    </source>
</evidence>
<comment type="catalytic activity">
    <reaction evidence="2">
        <text>3',5'-cyclic CMP + H2O = CMP + H(+)</text>
        <dbReference type="Rhea" id="RHEA:72675"/>
        <dbReference type="ChEBI" id="CHEBI:15377"/>
        <dbReference type="ChEBI" id="CHEBI:15378"/>
        <dbReference type="ChEBI" id="CHEBI:58003"/>
        <dbReference type="ChEBI" id="CHEBI:60377"/>
    </reaction>
    <physiologicalReaction direction="left-to-right" evidence="2">
        <dbReference type="Rhea" id="RHEA:72676"/>
    </physiologicalReaction>
</comment>
<gene>
    <name evidence="7" type="ORF">J40TS1_08780</name>
</gene>
<keyword evidence="1" id="KW-0378">Hydrolase</keyword>
<dbReference type="Pfam" id="PF10996">
    <property type="entry name" value="Beta-Casp"/>
    <property type="match status" value="1"/>
</dbReference>
<dbReference type="Pfam" id="PF00753">
    <property type="entry name" value="Lactamase_B"/>
    <property type="match status" value="1"/>
</dbReference>
<evidence type="ECO:0000259" key="5">
    <source>
        <dbReference type="SMART" id="SM00849"/>
    </source>
</evidence>
<proteinExistence type="predicted"/>
<comment type="caution">
    <text evidence="7">The sequence shown here is derived from an EMBL/GenBank/DDBJ whole genome shotgun (WGS) entry which is preliminary data.</text>
</comment>
<dbReference type="PANTHER" id="PTHR11203:SF37">
    <property type="entry name" value="INTEGRATOR COMPLEX SUBUNIT 11"/>
    <property type="match status" value="1"/>
</dbReference>
<evidence type="ECO:0000256" key="3">
    <source>
        <dbReference type="ARBA" id="ARBA00034301"/>
    </source>
</evidence>
<sequence length="430" mass="47693">MRKLMQEQVKIDVWGGAGEHGRACYRVQAGEHSVLLDCGGKKEQGGLYPSIVPEQAQALQAVFLSHAHEDHMAALPLLLKHGYAGDIWLTRETHRQLFKYANAWRNYVEKHGKTLPYAYSDWDRLSCRFLDEEAEQGEWLTIKPGLKMCWGPSGHLPGAVWLLLELEGQLIYYSGDYSSESAVLQAALPDQALLAGRKLAAAIVDAAYGAAQSSQQSLVQELLLKIDQVYQRGGHILLPVPLYGRGLDLLLVLNEQLAHIPLAAEASLVKEWERLLQAEDASLWLRTGSQARLRHALSKVRTVAAAEERQKLVTDEPPHIILAPDAMMLAEPASSYGKLLMDDAQHAILFTGHVSADVAMPAAMKCEAASYLYKVHQGLPDVQRMLGELKPQQVLLVHANAKATEQLVHELKQLGFGAQSEHFFLPYRQS</sequence>
<feature type="domain" description="Metallo-beta-lactamase" evidence="5">
    <location>
        <begin position="21"/>
        <end position="235"/>
    </location>
</feature>
<dbReference type="Proteomes" id="UP000683139">
    <property type="component" value="Unassembled WGS sequence"/>
</dbReference>
<keyword evidence="8" id="KW-1185">Reference proteome</keyword>
<evidence type="ECO:0000313" key="8">
    <source>
        <dbReference type="Proteomes" id="UP000683139"/>
    </source>
</evidence>
<dbReference type="SMART" id="SM01027">
    <property type="entry name" value="Beta-Casp"/>
    <property type="match status" value="1"/>
</dbReference>
<dbReference type="PANTHER" id="PTHR11203">
    <property type="entry name" value="CLEAVAGE AND POLYADENYLATION SPECIFICITY FACTOR FAMILY MEMBER"/>
    <property type="match status" value="1"/>
</dbReference>
<evidence type="ECO:0008006" key="9">
    <source>
        <dbReference type="Google" id="ProtNLM"/>
    </source>
</evidence>
<dbReference type="SMART" id="SM00849">
    <property type="entry name" value="Lactamase_B"/>
    <property type="match status" value="1"/>
</dbReference>
<dbReference type="GO" id="GO:0016787">
    <property type="term" value="F:hydrolase activity"/>
    <property type="evidence" value="ECO:0007669"/>
    <property type="project" value="UniProtKB-KW"/>
</dbReference>
<evidence type="ECO:0000256" key="2">
    <source>
        <dbReference type="ARBA" id="ARBA00034221"/>
    </source>
</evidence>
<comment type="catalytic activity">
    <reaction evidence="4">
        <text>3',5'-cyclic UMP + H2O = UMP + H(+)</text>
        <dbReference type="Rhea" id="RHEA:70575"/>
        <dbReference type="ChEBI" id="CHEBI:15377"/>
        <dbReference type="ChEBI" id="CHEBI:15378"/>
        <dbReference type="ChEBI" id="CHEBI:57865"/>
        <dbReference type="ChEBI" id="CHEBI:184387"/>
    </reaction>
    <physiologicalReaction direction="left-to-right" evidence="4">
        <dbReference type="Rhea" id="RHEA:70576"/>
    </physiologicalReaction>
</comment>
<reference evidence="7" key="1">
    <citation type="submission" date="2021-03" db="EMBL/GenBank/DDBJ databases">
        <title>Antimicrobial resistance genes in bacteria isolated from Japanese honey, and their potential for conferring macrolide and lincosamide resistance in the American foulbrood pathogen Paenibacillus larvae.</title>
        <authorList>
            <person name="Okamoto M."/>
            <person name="Kumagai M."/>
            <person name="Kanamori H."/>
            <person name="Takamatsu D."/>
        </authorList>
    </citation>
    <scope>NUCLEOTIDE SEQUENCE</scope>
    <source>
        <strain evidence="7">J40TS1</strain>
    </source>
</reference>
<dbReference type="InterPro" id="IPR050698">
    <property type="entry name" value="MBL"/>
</dbReference>
<feature type="domain" description="Beta-Casp" evidence="6">
    <location>
        <begin position="246"/>
        <end position="360"/>
    </location>
</feature>
<dbReference type="Gene3D" id="3.60.15.10">
    <property type="entry name" value="Ribonuclease Z/Hydroxyacylglutathione hydrolase-like"/>
    <property type="match status" value="1"/>
</dbReference>
<accession>A0A919YPZ3</accession>
<dbReference type="SUPFAM" id="SSF56281">
    <property type="entry name" value="Metallo-hydrolase/oxidoreductase"/>
    <property type="match status" value="1"/>
</dbReference>
<dbReference type="AlphaFoldDB" id="A0A919YPZ3"/>
<name>A0A919YPZ3_9BACL</name>
<protein>
    <recommendedName>
        <fullName evidence="9">MBL fold metallo-hydrolase</fullName>
    </recommendedName>
</protein>